<reference evidence="2 3" key="2">
    <citation type="journal article" date="2018" name="Annu Rev Anim Biosci">
        <title>Bat Biology, Genomes, and the Bat1K Project: To Generate Chromosome-Level Genomes for All Living Bat Species.</title>
        <authorList>
            <person name="Teeling E.C."/>
            <person name="Vernes S.C."/>
            <person name="Davalos L.M."/>
            <person name="Ray D.A."/>
            <person name="Gilbert M.T.P."/>
            <person name="Myers E."/>
        </authorList>
    </citation>
    <scope>NUCLEOTIDE SEQUENCE</scope>
</reference>
<feature type="coiled-coil region" evidence="1">
    <location>
        <begin position="157"/>
        <end position="184"/>
    </location>
</feature>
<keyword evidence="1" id="KW-0175">Coiled coil</keyword>
<reference evidence="2" key="4">
    <citation type="submission" date="2025-08" db="UniProtKB">
        <authorList>
            <consortium name="Ensembl"/>
        </authorList>
    </citation>
    <scope>IDENTIFICATION</scope>
</reference>
<dbReference type="InterPro" id="IPR038827">
    <property type="entry name" value="CCDC152"/>
</dbReference>
<evidence type="ECO:0000256" key="1">
    <source>
        <dbReference type="SAM" id="Coils"/>
    </source>
</evidence>
<evidence type="ECO:0000313" key="2">
    <source>
        <dbReference type="Ensembl" id="ENSRFEP00010029301.1"/>
    </source>
</evidence>
<organism evidence="2 3">
    <name type="scientific">Rhinolophus ferrumequinum</name>
    <name type="common">Greater horseshoe bat</name>
    <dbReference type="NCBI Taxonomy" id="59479"/>
    <lineage>
        <taxon>Eukaryota</taxon>
        <taxon>Metazoa</taxon>
        <taxon>Chordata</taxon>
        <taxon>Craniata</taxon>
        <taxon>Vertebrata</taxon>
        <taxon>Euteleostomi</taxon>
        <taxon>Mammalia</taxon>
        <taxon>Eutheria</taxon>
        <taxon>Laurasiatheria</taxon>
        <taxon>Chiroptera</taxon>
        <taxon>Yinpterochiroptera</taxon>
        <taxon>Rhinolophoidea</taxon>
        <taxon>Rhinolophidae</taxon>
        <taxon>Rhinolophinae</taxon>
        <taxon>Rhinolophus</taxon>
    </lineage>
</organism>
<reference evidence="2" key="5">
    <citation type="submission" date="2025-09" db="UniProtKB">
        <authorList>
            <consortium name="Ensembl"/>
        </authorList>
    </citation>
    <scope>IDENTIFICATION</scope>
</reference>
<sequence length="198" mass="23252">MNQSSEGCMKKISSVNLDKLINDFSQIEKKMIEISGKNNILDIQLEKTNYLLKGMQTKEVSLKEECATLHNMIKGLQQTIEYQHNLKVELSEEKNKELIEKKEVEISELNAKLRTQEKERQNEIIKLQLEFDAKLARVQTKPKSYPDSTVLPQSVYRRKLQHLQEEKNKEIAALRNTIHDLEQRLSVGKEPYLKRKRF</sequence>
<dbReference type="PANTHER" id="PTHR35253:SF1">
    <property type="entry name" value="COILED-COIL DOMAIN-CONTAINING PROTEIN 152"/>
    <property type="match status" value="1"/>
</dbReference>
<evidence type="ECO:0000313" key="3">
    <source>
        <dbReference type="Proteomes" id="UP000472240"/>
    </source>
</evidence>
<proteinExistence type="predicted"/>
<dbReference type="AlphaFoldDB" id="A0A671FU67"/>
<gene>
    <name evidence="2" type="primary">CCDC152</name>
</gene>
<keyword evidence="3" id="KW-1185">Reference proteome</keyword>
<reference evidence="3" key="3">
    <citation type="submission" date="2018-12" db="EMBL/GenBank/DDBJ databases">
        <title>G10K-VGP greater horseshoe bat female genome, primary haplotype.</title>
        <authorList>
            <person name="Teeling E."/>
            <person name="Myers G."/>
            <person name="Vernes S."/>
            <person name="Pippel M."/>
            <person name="Winkler S."/>
            <person name="Fedrigo O."/>
            <person name="Rhie A."/>
            <person name="Koren S."/>
            <person name="Phillippy A."/>
            <person name="Lewin H."/>
            <person name="Damas J."/>
            <person name="Howe K."/>
            <person name="Mountcastle J."/>
            <person name="Jarvis E.D."/>
        </authorList>
    </citation>
    <scope>NUCLEOTIDE SEQUENCE [LARGE SCALE GENOMIC DNA]</scope>
</reference>
<dbReference type="Ensembl" id="ENSRFET00010031799.1">
    <property type="protein sequence ID" value="ENSRFEP00010029301.1"/>
    <property type="gene ID" value="ENSRFEG00010019379.1"/>
</dbReference>
<dbReference type="Proteomes" id="UP000472240">
    <property type="component" value="Chromosome 7"/>
</dbReference>
<protein>
    <submittedName>
        <fullName evidence="2">Coiled-coil domain containing 152</fullName>
    </submittedName>
</protein>
<name>A0A671FU67_RHIFE</name>
<dbReference type="PANTHER" id="PTHR35253">
    <property type="entry name" value="COILED-COIL DOMAIN-CONTAINING PROTEIN 152"/>
    <property type="match status" value="1"/>
</dbReference>
<reference evidence="2 3" key="1">
    <citation type="journal article" date="2015" name="Annu Rev Anim Biosci">
        <title>The Genome 10K Project: a way forward.</title>
        <authorList>
            <person name="Koepfli K.P."/>
            <person name="Paten B."/>
            <person name="O'Brien S.J."/>
            <person name="Koepfli K.P."/>
            <person name="Paten B."/>
            <person name="Antunes A."/>
            <person name="Belov K."/>
            <person name="Bustamante C."/>
            <person name="Castoe T.A."/>
            <person name="Clawson H."/>
            <person name="Crawford A.J."/>
            <person name="Diekhans M."/>
            <person name="Distel D."/>
            <person name="Durbin R."/>
            <person name="Earl D."/>
            <person name="Fujita M.K."/>
            <person name="Gamble T."/>
            <person name="Georges A."/>
            <person name="Gemmell N."/>
            <person name="Gilbert M.T."/>
            <person name="Graves J.M."/>
            <person name="Green R.E."/>
            <person name="Hickey G."/>
            <person name="Jarvis E.D."/>
            <person name="Johnson W."/>
            <person name="Komissarov A."/>
            <person name="Korf I."/>
            <person name="Kuhn R."/>
            <person name="Larkin D.M."/>
            <person name="Lewin H."/>
            <person name="Lopez J.V."/>
            <person name="Ma J."/>
            <person name="Marques-Bonet T."/>
            <person name="Miller W."/>
            <person name="Murphy R."/>
            <person name="Pevzner P."/>
            <person name="Shapiro B."/>
            <person name="Steiner C."/>
            <person name="Tamazian G."/>
            <person name="Venkatesh B."/>
            <person name="Wang J."/>
            <person name="Wayne R."/>
            <person name="Wiley E."/>
            <person name="Yang H."/>
            <person name="Zhang G."/>
            <person name="Haussler D."/>
            <person name="Ryder O."/>
            <person name="O'Brien S.J."/>
        </authorList>
    </citation>
    <scope>NUCLEOTIDE SEQUENCE</scope>
</reference>
<dbReference type="GeneTree" id="ENSGT00390000010075"/>
<accession>A0A671FU67</accession>
<feature type="coiled-coil region" evidence="1">
    <location>
        <begin position="92"/>
        <end position="130"/>
    </location>
</feature>